<dbReference type="RefSeq" id="WP_013922786.1">
    <property type="nucleotide sequence ID" value="NC_015696.1"/>
</dbReference>
<keyword evidence="2" id="KW-1185">Reference proteome</keyword>
<accession>A0ABM5M9N7</accession>
<protein>
    <submittedName>
        <fullName evidence="1">Uncharacterized protein</fullName>
    </submittedName>
</protein>
<reference evidence="1" key="1">
    <citation type="submission" date="2011-05" db="EMBL/GenBank/DDBJ databases">
        <authorList>
            <person name="Kuske C.R."/>
            <person name="Challacombe J.F."/>
            <person name="Siddaramappa S."/>
            <person name="Petersen J.M."/>
            <person name="Bruce D.C."/>
        </authorList>
    </citation>
    <scope>NUCLEOTIDE SEQUENCE</scope>
    <source>
        <strain evidence="1">TX077308</strain>
    </source>
</reference>
<sequence>MNKVLVVFVILIISADLYAIVAGNSLNITSSKVKTVEVDKNINKPFNSRQLEDDITMVKANYK</sequence>
<organism evidence="1 2">
    <name type="scientific">Francisella salina</name>
    <dbReference type="NCBI Taxonomy" id="573569"/>
    <lineage>
        <taxon>Bacteria</taxon>
        <taxon>Pseudomonadati</taxon>
        <taxon>Pseudomonadota</taxon>
        <taxon>Gammaproteobacteria</taxon>
        <taxon>Thiotrichales</taxon>
        <taxon>Francisellaceae</taxon>
        <taxon>Francisella</taxon>
    </lineage>
</organism>
<name>A0ABM5M9N7_FRAST</name>
<dbReference type="EMBL" id="CP002872">
    <property type="protein sequence ID" value="AEI35950.1"/>
    <property type="molecule type" value="Genomic_DNA"/>
</dbReference>
<evidence type="ECO:0000313" key="2">
    <source>
        <dbReference type="Proteomes" id="UP000000490"/>
    </source>
</evidence>
<proteinExistence type="predicted"/>
<gene>
    <name evidence="1" type="ordered locus">F7308_1023</name>
</gene>
<evidence type="ECO:0000313" key="1">
    <source>
        <dbReference type="EMBL" id="AEI35950.1"/>
    </source>
</evidence>
<dbReference type="Proteomes" id="UP000000490">
    <property type="component" value="Chromosome"/>
</dbReference>